<protein>
    <submittedName>
        <fullName evidence="1">Uncharacterized protein</fullName>
    </submittedName>
</protein>
<name>A0A6A5K996_9PLEO</name>
<evidence type="ECO:0000313" key="2">
    <source>
        <dbReference type="Proteomes" id="UP000800040"/>
    </source>
</evidence>
<sequence>MTSEAASCILSFSCLYPGPKQSFMIRGSRAGMERWAVARTALLPSLTMHLHPFSLQIPSQFRPVCLPMVAIAYPARLILCMNASTSGSYHDLSLFFECDRECKSHDHAKISIYSLGRLHTLGVDSSILVYPFANSIHQQSANVDDLTLLLHRRNVLKLGVRLHLETTT</sequence>
<reference evidence="1" key="1">
    <citation type="submission" date="2020-01" db="EMBL/GenBank/DDBJ databases">
        <authorList>
            <consortium name="DOE Joint Genome Institute"/>
            <person name="Haridas S."/>
            <person name="Albert R."/>
            <person name="Binder M."/>
            <person name="Bloem J."/>
            <person name="Labutti K."/>
            <person name="Salamov A."/>
            <person name="Andreopoulos B."/>
            <person name="Baker S.E."/>
            <person name="Barry K."/>
            <person name="Bills G."/>
            <person name="Bluhm B.H."/>
            <person name="Cannon C."/>
            <person name="Castanera R."/>
            <person name="Culley D.E."/>
            <person name="Daum C."/>
            <person name="Ezra D."/>
            <person name="Gonzalez J.B."/>
            <person name="Henrissat B."/>
            <person name="Kuo A."/>
            <person name="Liang C."/>
            <person name="Lipzen A."/>
            <person name="Lutzoni F."/>
            <person name="Magnuson J."/>
            <person name="Mondo S."/>
            <person name="Nolan M."/>
            <person name="Ohm R."/>
            <person name="Pangilinan J."/>
            <person name="Park H.-J."/>
            <person name="Ramirez L."/>
            <person name="Alfaro M."/>
            <person name="Sun H."/>
            <person name="Tritt A."/>
            <person name="Yoshinaga Y."/>
            <person name="Zwiers L.-H."/>
            <person name="Turgeon B.G."/>
            <person name="Goodwin S.B."/>
            <person name="Spatafora J.W."/>
            <person name="Crous P.W."/>
            <person name="Grigoriev I.V."/>
        </authorList>
    </citation>
    <scope>NUCLEOTIDE SEQUENCE</scope>
    <source>
        <strain evidence="1">P77</strain>
    </source>
</reference>
<evidence type="ECO:0000313" key="1">
    <source>
        <dbReference type="EMBL" id="KAF1832860.1"/>
    </source>
</evidence>
<accession>A0A6A5K996</accession>
<keyword evidence="2" id="KW-1185">Reference proteome</keyword>
<dbReference type="AlphaFoldDB" id="A0A6A5K996"/>
<organism evidence="1 2">
    <name type="scientific">Decorospora gaudefroyi</name>
    <dbReference type="NCBI Taxonomy" id="184978"/>
    <lineage>
        <taxon>Eukaryota</taxon>
        <taxon>Fungi</taxon>
        <taxon>Dikarya</taxon>
        <taxon>Ascomycota</taxon>
        <taxon>Pezizomycotina</taxon>
        <taxon>Dothideomycetes</taxon>
        <taxon>Pleosporomycetidae</taxon>
        <taxon>Pleosporales</taxon>
        <taxon>Pleosporineae</taxon>
        <taxon>Pleosporaceae</taxon>
        <taxon>Decorospora</taxon>
    </lineage>
</organism>
<dbReference type="EMBL" id="ML975330">
    <property type="protein sequence ID" value="KAF1832860.1"/>
    <property type="molecule type" value="Genomic_DNA"/>
</dbReference>
<proteinExistence type="predicted"/>
<dbReference type="Proteomes" id="UP000800040">
    <property type="component" value="Unassembled WGS sequence"/>
</dbReference>
<gene>
    <name evidence="1" type="ORF">BDW02DRAFT_409177</name>
</gene>